<dbReference type="InterPro" id="IPR036097">
    <property type="entry name" value="HisK_dim/P_sf"/>
</dbReference>
<evidence type="ECO:0000259" key="19">
    <source>
        <dbReference type="PROSITE" id="PS50109"/>
    </source>
</evidence>
<evidence type="ECO:0000256" key="5">
    <source>
        <dbReference type="ARBA" id="ARBA00022519"/>
    </source>
</evidence>
<evidence type="ECO:0000256" key="8">
    <source>
        <dbReference type="ARBA" id="ARBA00022692"/>
    </source>
</evidence>
<dbReference type="PRINTS" id="PR00344">
    <property type="entry name" value="BCTRLSENSOR"/>
</dbReference>
<dbReference type="GO" id="GO:0000155">
    <property type="term" value="F:phosphorelay sensor kinase activity"/>
    <property type="evidence" value="ECO:0007669"/>
    <property type="project" value="InterPro"/>
</dbReference>
<dbReference type="PIRSF" id="PIRSF036431">
    <property type="entry name" value="STHK_DctB"/>
    <property type="match status" value="1"/>
</dbReference>
<comment type="subcellular location">
    <subcellularLocation>
        <location evidence="2">Cell inner membrane</location>
        <topology evidence="2">Multi-pass membrane protein</topology>
    </subcellularLocation>
</comment>
<evidence type="ECO:0000256" key="3">
    <source>
        <dbReference type="ARBA" id="ARBA00012438"/>
    </source>
</evidence>
<dbReference type="Gene3D" id="1.10.287.130">
    <property type="match status" value="1"/>
</dbReference>
<evidence type="ECO:0000256" key="17">
    <source>
        <dbReference type="SAM" id="Coils"/>
    </source>
</evidence>
<dbReference type="CDD" id="cd00082">
    <property type="entry name" value="HisKA"/>
    <property type="match status" value="1"/>
</dbReference>
<keyword evidence="5" id="KW-0997">Cell inner membrane</keyword>
<accession>A0A2T6CGY8</accession>
<feature type="coiled-coil region" evidence="17">
    <location>
        <begin position="320"/>
        <end position="357"/>
    </location>
</feature>
<dbReference type="GO" id="GO:0005524">
    <property type="term" value="F:ATP binding"/>
    <property type="evidence" value="ECO:0007669"/>
    <property type="project" value="UniProtKB-KW"/>
</dbReference>
<evidence type="ECO:0000256" key="16">
    <source>
        <dbReference type="ARBA" id="ARBA00073143"/>
    </source>
</evidence>
<keyword evidence="4" id="KW-1003">Cell membrane</keyword>
<sequence length="588" mass="62995">MNGNLRQRAGYVLAFLLVVAALSGGVWRYAFVKGLDQLAARGQADLALAGDRLVGQLQRYRDLAVMLADHPTVAAELSGIGVTGSTDLLLEVADKSAALDVLIVDAQGRVAASAIGAEPADLAQQRYIKRALRGALGWGHGPGAPLTRRAFFHAAPVFDPSGRVQGAVVVMTDLNGIDYNWRGTNPPAFFTDAAGEVYISNRSEILFWRRPEDSPGLIPPKGTAPEFSAQYIGGHEIWKLGWGPYLPQEGLHLTQALPVIGLTGEVLLNVAQTRQFALAQAAAVAALCLAFGSLLFLAAERRRALTQANVQLEARVAERTAALRDTNAQLRREAAEREEAQAALRRAQDDLVQAGKLSALGQMSAGISHELNQPLMAIRSFAENAVQFMDRGAPDRATENLTRISDMARRMGRIIQNLRAFARQENRPDERVELRAVLQSALDLTANHIADAGVELIYDPAGNGPLWVRGGEVRLGQVFVNLITNAVDAMSDSDLKVLRISVTDGDALTVNFRDTGPGIEMPDKVFDPFYTTKPAGDTGGMGLGLSISYGIVQSFGGQIKGSNCEGSGALFSVTLERAADQVKQAEVA</sequence>
<dbReference type="PROSITE" id="PS50109">
    <property type="entry name" value="HIS_KIN"/>
    <property type="match status" value="1"/>
</dbReference>
<dbReference type="Gene3D" id="3.30.565.10">
    <property type="entry name" value="Histidine kinase-like ATPase, C-terminal domain"/>
    <property type="match status" value="1"/>
</dbReference>
<dbReference type="InterPro" id="IPR005467">
    <property type="entry name" value="His_kinase_dom"/>
</dbReference>
<dbReference type="FunFam" id="1.10.287.130:FF:000049">
    <property type="entry name" value="C4-dicarboxylate transport sensor protein DctB"/>
    <property type="match status" value="1"/>
</dbReference>
<keyword evidence="17" id="KW-0175">Coiled coil</keyword>
<organism evidence="20 21">
    <name type="scientific">Sulfitobacter mediterraneus</name>
    <dbReference type="NCBI Taxonomy" id="83219"/>
    <lineage>
        <taxon>Bacteria</taxon>
        <taxon>Pseudomonadati</taxon>
        <taxon>Pseudomonadota</taxon>
        <taxon>Alphaproteobacteria</taxon>
        <taxon>Rhodobacterales</taxon>
        <taxon>Roseobacteraceae</taxon>
        <taxon>Sulfitobacter</taxon>
    </lineage>
</organism>
<dbReference type="Gene3D" id="3.30.450.20">
    <property type="entry name" value="PAS domain"/>
    <property type="match status" value="1"/>
</dbReference>
<dbReference type="SUPFAM" id="SSF103190">
    <property type="entry name" value="Sensory domain-like"/>
    <property type="match status" value="1"/>
</dbReference>
<dbReference type="EC" id="2.7.13.3" evidence="3"/>
<gene>
    <name evidence="20" type="ORF">C8N31_103239</name>
</gene>
<dbReference type="SMART" id="SM00388">
    <property type="entry name" value="HisKA"/>
    <property type="match status" value="1"/>
</dbReference>
<keyword evidence="8 18" id="KW-0812">Transmembrane</keyword>
<keyword evidence="7" id="KW-0808">Transferase</keyword>
<dbReference type="InterPro" id="IPR029151">
    <property type="entry name" value="Sensor-like_sf"/>
</dbReference>
<evidence type="ECO:0000256" key="18">
    <source>
        <dbReference type="SAM" id="Phobius"/>
    </source>
</evidence>
<dbReference type="PANTHER" id="PTHR43065">
    <property type="entry name" value="SENSOR HISTIDINE KINASE"/>
    <property type="match status" value="1"/>
</dbReference>
<dbReference type="PANTHER" id="PTHR43065:SF46">
    <property type="entry name" value="C4-DICARBOXYLATE TRANSPORT SENSOR PROTEIN DCTB"/>
    <property type="match status" value="1"/>
</dbReference>
<evidence type="ECO:0000313" key="20">
    <source>
        <dbReference type="EMBL" id="PTX74761.1"/>
    </source>
</evidence>
<name>A0A2T6CGY8_9RHOB</name>
<keyword evidence="6" id="KW-0597">Phosphoprotein</keyword>
<evidence type="ECO:0000256" key="2">
    <source>
        <dbReference type="ARBA" id="ARBA00004429"/>
    </source>
</evidence>
<dbReference type="GO" id="GO:0005886">
    <property type="term" value="C:plasma membrane"/>
    <property type="evidence" value="ECO:0007669"/>
    <property type="project" value="UniProtKB-SubCell"/>
</dbReference>
<evidence type="ECO:0000256" key="9">
    <source>
        <dbReference type="ARBA" id="ARBA00022741"/>
    </source>
</evidence>
<feature type="domain" description="Histidine kinase" evidence="19">
    <location>
        <begin position="366"/>
        <end position="579"/>
    </location>
</feature>
<dbReference type="EMBL" id="QBKU01000003">
    <property type="protein sequence ID" value="PTX74761.1"/>
    <property type="molecule type" value="Genomic_DNA"/>
</dbReference>
<feature type="transmembrane region" description="Helical" evidence="18">
    <location>
        <begin position="277"/>
        <end position="299"/>
    </location>
</feature>
<keyword evidence="13" id="KW-0902">Two-component regulatory system</keyword>
<keyword evidence="11" id="KW-0067">ATP-binding</keyword>
<evidence type="ECO:0000256" key="7">
    <source>
        <dbReference type="ARBA" id="ARBA00022679"/>
    </source>
</evidence>
<evidence type="ECO:0000256" key="1">
    <source>
        <dbReference type="ARBA" id="ARBA00000085"/>
    </source>
</evidence>
<evidence type="ECO:0000313" key="21">
    <source>
        <dbReference type="Proteomes" id="UP000244092"/>
    </source>
</evidence>
<evidence type="ECO:0000256" key="12">
    <source>
        <dbReference type="ARBA" id="ARBA00022989"/>
    </source>
</evidence>
<evidence type="ECO:0000256" key="11">
    <source>
        <dbReference type="ARBA" id="ARBA00022840"/>
    </source>
</evidence>
<dbReference type="SUPFAM" id="SSF55874">
    <property type="entry name" value="ATPase domain of HSP90 chaperone/DNA topoisomerase II/histidine kinase"/>
    <property type="match status" value="1"/>
</dbReference>
<keyword evidence="14 18" id="KW-0472">Membrane</keyword>
<dbReference type="Pfam" id="PF02518">
    <property type="entry name" value="HATPase_c"/>
    <property type="match status" value="1"/>
</dbReference>
<evidence type="ECO:0000256" key="13">
    <source>
        <dbReference type="ARBA" id="ARBA00023012"/>
    </source>
</evidence>
<dbReference type="Pfam" id="PF00512">
    <property type="entry name" value="HisKA"/>
    <property type="match status" value="1"/>
</dbReference>
<dbReference type="InterPro" id="IPR004358">
    <property type="entry name" value="Sig_transdc_His_kin-like_C"/>
</dbReference>
<keyword evidence="9" id="KW-0547">Nucleotide-binding</keyword>
<keyword evidence="12 18" id="KW-1133">Transmembrane helix</keyword>
<comment type="function">
    <text evidence="15">Member of the two-component regulatory system DctB/DctD involved in the transport of C4-dicarboxylates. DctB functions as a membrane-associated protein kinase that phosphorylates DctD in response to environmental signals.</text>
</comment>
<keyword evidence="10 20" id="KW-0418">Kinase</keyword>
<comment type="catalytic activity">
    <reaction evidence="1">
        <text>ATP + protein L-histidine = ADP + protein N-phospho-L-histidine.</text>
        <dbReference type="EC" id="2.7.13.3"/>
    </reaction>
</comment>
<dbReference type="InterPro" id="IPR003594">
    <property type="entry name" value="HATPase_dom"/>
</dbReference>
<dbReference type="InterPro" id="IPR017055">
    <property type="entry name" value="Sig_transdc_His_kinase_DctB"/>
</dbReference>
<evidence type="ECO:0000256" key="14">
    <source>
        <dbReference type="ARBA" id="ARBA00023136"/>
    </source>
</evidence>
<reference evidence="20 21" key="1">
    <citation type="submission" date="2018-04" db="EMBL/GenBank/DDBJ databases">
        <title>Genomic Encyclopedia of Archaeal and Bacterial Type Strains, Phase II (KMG-II): from individual species to whole genera.</title>
        <authorList>
            <person name="Goeker M."/>
        </authorList>
    </citation>
    <scope>NUCLEOTIDE SEQUENCE [LARGE SCALE GENOMIC DNA]</scope>
    <source>
        <strain evidence="20 21">DSM 12244</strain>
    </source>
</reference>
<evidence type="ECO:0000256" key="4">
    <source>
        <dbReference type="ARBA" id="ARBA00022475"/>
    </source>
</evidence>
<proteinExistence type="predicted"/>
<evidence type="ECO:0000256" key="10">
    <source>
        <dbReference type="ARBA" id="ARBA00022777"/>
    </source>
</evidence>
<dbReference type="Proteomes" id="UP000244092">
    <property type="component" value="Unassembled WGS sequence"/>
</dbReference>
<evidence type="ECO:0000256" key="15">
    <source>
        <dbReference type="ARBA" id="ARBA00059004"/>
    </source>
</evidence>
<dbReference type="InterPro" id="IPR003661">
    <property type="entry name" value="HisK_dim/P_dom"/>
</dbReference>
<evidence type="ECO:0000256" key="6">
    <source>
        <dbReference type="ARBA" id="ARBA00022553"/>
    </source>
</evidence>
<dbReference type="AlphaFoldDB" id="A0A2T6CGY8"/>
<protein>
    <recommendedName>
        <fullName evidence="16">C4-dicarboxylate transport sensor protein DctB</fullName>
        <ecNumber evidence="3">2.7.13.3</ecNumber>
    </recommendedName>
</protein>
<dbReference type="SMART" id="SM00387">
    <property type="entry name" value="HATPase_c"/>
    <property type="match status" value="1"/>
</dbReference>
<dbReference type="RefSeq" id="WP_025048268.1">
    <property type="nucleotide sequence ID" value="NZ_QBKU01000003.1"/>
</dbReference>
<comment type="caution">
    <text evidence="20">The sequence shown here is derived from an EMBL/GenBank/DDBJ whole genome shotgun (WGS) entry which is preliminary data.</text>
</comment>
<dbReference type="InterPro" id="IPR036890">
    <property type="entry name" value="HATPase_C_sf"/>
</dbReference>
<dbReference type="SUPFAM" id="SSF47384">
    <property type="entry name" value="Homodimeric domain of signal transducing histidine kinase"/>
    <property type="match status" value="1"/>
</dbReference>